<dbReference type="InterPro" id="IPR057135">
    <property type="entry name" value="At4g27190-like_LRR"/>
</dbReference>
<dbReference type="EMBL" id="CP144745">
    <property type="protein sequence ID" value="WVZ49409.1"/>
    <property type="molecule type" value="Genomic_DNA"/>
</dbReference>
<dbReference type="AlphaFoldDB" id="A0AAQ3PF66"/>
<dbReference type="Pfam" id="PF23247">
    <property type="entry name" value="LRR_RPS2"/>
    <property type="match status" value="1"/>
</dbReference>
<keyword evidence="4" id="KW-1185">Reference proteome</keyword>
<dbReference type="SUPFAM" id="SSF52058">
    <property type="entry name" value="L domain-like"/>
    <property type="match status" value="1"/>
</dbReference>
<dbReference type="PANTHER" id="PTHR33463">
    <property type="entry name" value="NB-ARC DOMAIN-CONTAINING PROTEIN-RELATED"/>
    <property type="match status" value="1"/>
</dbReference>
<dbReference type="InterPro" id="IPR032675">
    <property type="entry name" value="LRR_dom_sf"/>
</dbReference>
<gene>
    <name evidence="3" type="ORF">U9M48_000774</name>
</gene>
<dbReference type="Proteomes" id="UP001341281">
    <property type="component" value="Chromosome 01"/>
</dbReference>
<proteinExistence type="predicted"/>
<sequence>MLTPSESYYDTVIYVDCSAWESRRVMQRKMAEELNLLDSATRSMFDKQNEEDDFDGVGRGSRDIITSVSQVIAQTLMYMRCMMLLLNGSNDEILLTSFGVNPDYCDHITVWAFTRRSLTMRMHDRCWERSHEERADRLSHQSMKHPCPEGSKRSQLSGKKALNPPPSRSSTPPASDPLIQRLGCTGHSHPIAPTTGETPVLKQLQQERPGDRIKGTGNVDFQKHATDLLVVKKSASELHRSETVMYGPSSDKSTLVLEDQIIQFGSQSLCEDLSHQFTETMHQANGPVIFYRVSSPPFLDCCVLRFLGMDHGTHDTTNDEGENSTIKWRFLHSLLVLDIRYTEWDDILSEEKMDLMAGLMELNIEGAAGSWKYTSRLQGRLPHLRRLRITKPTYQYQAETSTDGSSNSFLGKTELEILDFSGDKGMRNMPTSLSTSSSLQVLILDDCDGLENVVLPDGLPSSLTSFSFDGYGPMAGWASSFKPPPESSRPNPQSGEDKRGIKTSMISLQGCTQLENLFIRALPNLVEIDLSGSAMKLLDLNTMVVDVPNLRRLFLLGCKHLRAVKWGPHVKTVLDLEVVCIDTRPRTGTGRARGFTRPSLAQHKSFSLQLHAALADARLVRSLYPLVSNYLCYSKAIYLNLLLSCSTEHCEGIELESDDTEMSEPSNQQHHVLASRYSDVFTEIIGNGNAPMLVFPKPPAQRLDHHVEIGDGSRCLESELEFSRKHLFNLRTLMKDYAESVHVHHTSVRTCTPASAWHRLKWCRVERCPNLDTVFPAGAEVWQSQLQTIWASNLPMARCIWSKGSKCSFMYLQHLCLRACPRLQFALPVWVDSFPNLETLHVISCSSLEHILVLDESNPEKITETGVSFPKLTTILLHDLPKLEQIMSRVRMLTPTLETIKIRGCFALRWLPTVGDHLHTKKPDIEMEKDVWDALEWDGVEAGHHPNLFEQPVHSRYYRRCRLLRGTVLR</sequence>
<name>A0AAQ3PF66_PASNO</name>
<accession>A0AAQ3PF66</accession>
<reference evidence="3 4" key="1">
    <citation type="submission" date="2024-02" db="EMBL/GenBank/DDBJ databases">
        <title>High-quality chromosome-scale genome assembly of Pensacola bahiagrass (Paspalum notatum Flugge var. saurae).</title>
        <authorList>
            <person name="Vega J.M."/>
            <person name="Podio M."/>
            <person name="Orjuela J."/>
            <person name="Siena L.A."/>
            <person name="Pessino S.C."/>
            <person name="Combes M.C."/>
            <person name="Mariac C."/>
            <person name="Albertini E."/>
            <person name="Pupilli F."/>
            <person name="Ortiz J.P.A."/>
            <person name="Leblanc O."/>
        </authorList>
    </citation>
    <scope>NUCLEOTIDE SEQUENCE [LARGE SCALE GENOMIC DNA]</scope>
    <source>
        <strain evidence="3">R1</strain>
        <tissue evidence="3">Leaf</tissue>
    </source>
</reference>
<feature type="region of interest" description="Disordered" evidence="1">
    <location>
        <begin position="133"/>
        <end position="198"/>
    </location>
</feature>
<evidence type="ECO:0000313" key="4">
    <source>
        <dbReference type="Proteomes" id="UP001341281"/>
    </source>
</evidence>
<dbReference type="Gene3D" id="3.80.10.10">
    <property type="entry name" value="Ribonuclease Inhibitor"/>
    <property type="match status" value="2"/>
</dbReference>
<organism evidence="3 4">
    <name type="scientific">Paspalum notatum var. saurae</name>
    <dbReference type="NCBI Taxonomy" id="547442"/>
    <lineage>
        <taxon>Eukaryota</taxon>
        <taxon>Viridiplantae</taxon>
        <taxon>Streptophyta</taxon>
        <taxon>Embryophyta</taxon>
        <taxon>Tracheophyta</taxon>
        <taxon>Spermatophyta</taxon>
        <taxon>Magnoliopsida</taxon>
        <taxon>Liliopsida</taxon>
        <taxon>Poales</taxon>
        <taxon>Poaceae</taxon>
        <taxon>PACMAD clade</taxon>
        <taxon>Panicoideae</taxon>
        <taxon>Andropogonodae</taxon>
        <taxon>Paspaleae</taxon>
        <taxon>Paspalinae</taxon>
        <taxon>Paspalum</taxon>
    </lineage>
</organism>
<dbReference type="PANTHER" id="PTHR33463:SF194">
    <property type="entry name" value="OS04G0431700 PROTEIN"/>
    <property type="match status" value="1"/>
</dbReference>
<protein>
    <recommendedName>
        <fullName evidence="2">Disease resistance protein At4g27190-like leucine-rich repeats domain-containing protein</fullName>
    </recommendedName>
</protein>
<feature type="region of interest" description="Disordered" evidence="1">
    <location>
        <begin position="479"/>
        <end position="499"/>
    </location>
</feature>
<feature type="compositionally biased region" description="Low complexity" evidence="1">
    <location>
        <begin position="168"/>
        <end position="177"/>
    </location>
</feature>
<evidence type="ECO:0000259" key="2">
    <source>
        <dbReference type="Pfam" id="PF23247"/>
    </source>
</evidence>
<feature type="domain" description="Disease resistance protein At4g27190-like leucine-rich repeats" evidence="2">
    <location>
        <begin position="792"/>
        <end position="909"/>
    </location>
</feature>
<evidence type="ECO:0000256" key="1">
    <source>
        <dbReference type="SAM" id="MobiDB-lite"/>
    </source>
</evidence>
<evidence type="ECO:0000313" key="3">
    <source>
        <dbReference type="EMBL" id="WVZ49409.1"/>
    </source>
</evidence>
<dbReference type="InterPro" id="IPR050905">
    <property type="entry name" value="Plant_NBS-LRR"/>
</dbReference>